<gene>
    <name evidence="2" type="ORF">BsIDN1_32390</name>
</gene>
<dbReference type="EMBL" id="AP021906">
    <property type="protein sequence ID" value="BBP89621.1"/>
    <property type="molecule type" value="Genomic_DNA"/>
</dbReference>
<proteinExistence type="predicted"/>
<dbReference type="SUPFAM" id="SSF50692">
    <property type="entry name" value="ADC-like"/>
    <property type="match status" value="1"/>
</dbReference>
<dbReference type="Gene3D" id="2.40.40.20">
    <property type="match status" value="1"/>
</dbReference>
<dbReference type="Pfam" id="PF01568">
    <property type="entry name" value="Molydop_binding"/>
    <property type="match status" value="1"/>
</dbReference>
<dbReference type="InterPro" id="IPR006657">
    <property type="entry name" value="MoPterin_dinucl-bd_dom"/>
</dbReference>
<feature type="domain" description="Molybdopterin dinucleotide-binding" evidence="1">
    <location>
        <begin position="4"/>
        <end position="82"/>
    </location>
</feature>
<dbReference type="Proteomes" id="UP000464658">
    <property type="component" value="Chromosome"/>
</dbReference>
<sequence>MYRLNEGEWIYLASPFGRMKAVARLTESIPVGTIYTQAGWWDECDELELAGFDPFSVEGANVNQLIGTDEIDPISGSEPLKSYRCQIYKIG</sequence>
<evidence type="ECO:0000259" key="1">
    <source>
        <dbReference type="Pfam" id="PF01568"/>
    </source>
</evidence>
<dbReference type="InterPro" id="IPR009010">
    <property type="entry name" value="Asp_de-COase-like_dom_sf"/>
</dbReference>
<dbReference type="GO" id="GO:0043546">
    <property type="term" value="F:molybdopterin cofactor binding"/>
    <property type="evidence" value="ECO:0007669"/>
    <property type="project" value="InterPro"/>
</dbReference>
<organism evidence="2 3">
    <name type="scientific">Bacillus safensis</name>
    <dbReference type="NCBI Taxonomy" id="561879"/>
    <lineage>
        <taxon>Bacteria</taxon>
        <taxon>Bacillati</taxon>
        <taxon>Bacillota</taxon>
        <taxon>Bacilli</taxon>
        <taxon>Bacillales</taxon>
        <taxon>Bacillaceae</taxon>
        <taxon>Bacillus</taxon>
    </lineage>
</organism>
<dbReference type="GO" id="GO:0016491">
    <property type="term" value="F:oxidoreductase activity"/>
    <property type="evidence" value="ECO:0007669"/>
    <property type="project" value="InterPro"/>
</dbReference>
<evidence type="ECO:0000313" key="3">
    <source>
        <dbReference type="Proteomes" id="UP000464658"/>
    </source>
</evidence>
<protein>
    <recommendedName>
        <fullName evidence="1">Molybdopterin dinucleotide-binding domain-containing protein</fullName>
    </recommendedName>
</protein>
<name>A0A5S9M9P3_BACIA</name>
<accession>A0A5S9M9P3</accession>
<evidence type="ECO:0000313" key="2">
    <source>
        <dbReference type="EMBL" id="BBP89621.1"/>
    </source>
</evidence>
<reference evidence="2 3" key="1">
    <citation type="submission" date="2019-12" db="EMBL/GenBank/DDBJ databases">
        <title>Full genome sequence of a Bacillus safensis strain isolated from commercially available natto in Indonesia.</title>
        <authorList>
            <person name="Yoshida M."/>
            <person name="Uomi M."/>
            <person name="Waturangi D."/>
            <person name="Ekaputri J.J."/>
            <person name="Setiamarga D.H.E."/>
        </authorList>
    </citation>
    <scope>NUCLEOTIDE SEQUENCE [LARGE SCALE GENOMIC DNA]</scope>
    <source>
        <strain evidence="2 3">IDN1</strain>
    </source>
</reference>
<dbReference type="AlphaFoldDB" id="A0A5S9M9P3"/>